<dbReference type="PANTHER" id="PTHR43581">
    <property type="entry name" value="ATP/GTP PHOSPHATASE"/>
    <property type="match status" value="1"/>
</dbReference>
<dbReference type="GeneID" id="46430733"/>
<evidence type="ECO:0000313" key="3">
    <source>
        <dbReference type="Proteomes" id="UP000182476"/>
    </source>
</evidence>
<keyword evidence="3" id="KW-1185">Reference proteome</keyword>
<reference evidence="2 3" key="1">
    <citation type="submission" date="2016-10" db="EMBL/GenBank/DDBJ databases">
        <authorList>
            <person name="Varghese N."/>
            <person name="Submissions S."/>
        </authorList>
    </citation>
    <scope>NUCLEOTIDE SEQUENCE [LARGE SCALE GENOMIC DNA]</scope>
    <source>
        <strain evidence="2 3">LMG 21607</strain>
    </source>
</reference>
<accession>A0ABY0VR12</accession>
<protein>
    <submittedName>
        <fullName evidence="2">ATPase/GTPase, AAA15 family</fullName>
    </submittedName>
</protein>
<gene>
    <name evidence="2" type="ORF">SAMN04489801_3705</name>
</gene>
<feature type="domain" description="ATPase AAA-type core" evidence="1">
    <location>
        <begin position="409"/>
        <end position="668"/>
    </location>
</feature>
<dbReference type="Gene3D" id="3.40.50.300">
    <property type="entry name" value="P-loop containing nucleotide triphosphate hydrolases"/>
    <property type="match status" value="2"/>
</dbReference>
<dbReference type="RefSeq" id="WP_083375925.1">
    <property type="nucleotide sequence ID" value="NZ_LT629796.1"/>
</dbReference>
<dbReference type="EMBL" id="LT629796">
    <property type="protein sequence ID" value="SDU50085.1"/>
    <property type="molecule type" value="Genomic_DNA"/>
</dbReference>
<dbReference type="InterPro" id="IPR003959">
    <property type="entry name" value="ATPase_AAA_core"/>
</dbReference>
<dbReference type="InterPro" id="IPR036086">
    <property type="entry name" value="ParB/Sulfiredoxin_sf"/>
</dbReference>
<dbReference type="SUPFAM" id="SSF110849">
    <property type="entry name" value="ParB/Sulfiredoxin"/>
    <property type="match status" value="1"/>
</dbReference>
<dbReference type="CDD" id="cd16387">
    <property type="entry name" value="ParB_N_Srx"/>
    <property type="match status" value="1"/>
</dbReference>
<evidence type="ECO:0000313" key="2">
    <source>
        <dbReference type="EMBL" id="SDU50085.1"/>
    </source>
</evidence>
<dbReference type="InterPro" id="IPR027417">
    <property type="entry name" value="P-loop_NTPase"/>
</dbReference>
<dbReference type="InterPro" id="IPR051396">
    <property type="entry name" value="Bact_Antivir_Def_Nuclease"/>
</dbReference>
<organism evidence="2 3">
    <name type="scientific">Pseudomonas mandelii</name>
    <dbReference type="NCBI Taxonomy" id="75612"/>
    <lineage>
        <taxon>Bacteria</taxon>
        <taxon>Pseudomonadati</taxon>
        <taxon>Pseudomonadota</taxon>
        <taxon>Gammaproteobacteria</taxon>
        <taxon>Pseudomonadales</taxon>
        <taxon>Pseudomonadaceae</taxon>
        <taxon>Pseudomonas</taxon>
    </lineage>
</organism>
<proteinExistence type="predicted"/>
<dbReference type="Proteomes" id="UP000182476">
    <property type="component" value="Chromosome I"/>
</dbReference>
<sequence length="724" mass="82253">MSDSAKSVDSSSKRFSLKNLYLDPNNYRLIHEKEQVEVPEDKIKDKTVAQRTLRLISGDRNQNIQDLIDSFKSNGYLPVDQIQVRELPDGGYVVVEGNRRIAALKYLENEFEQRSIELGRLDPAIFTRIPVVLYTDADEMHHLTLMALKHISGNKKWGEWNQAKLLEKMHTTYQLGEDEICNRIGISKIELRRSLRALSLVQQYAESDYGDQFDEAKFPIFREAARNSALKTWLVWDESTFKVTHETNADVFFSLMSLEPLEEEDDSGQVSFNDKYLEPAITKRDDIRTLGQIIGDERALANLIAHRDLNAAYRASDLVFKERQELAIKSVTSDIATLSQLAIDSKQLPDLESALGRLQGIVDRTRGSGLLGVEQKTVFHDRVDKHYSSLHIESYKKLKGLKLNKLSKINIFAGFNNCGKTTLLESIYLLSRQNDFAGILEVIRRRGKIPEDHINPEWLMEQLSGEIKISGVFDNQIASVSVRDFSDTNSGLDRTRYLGSVEIASEFGSNKQESLTHLFKGRDRETLADSIKIISHVVYSSPFFLNEPHRYTAFYHKSFQSKALPKIFDFIRHEILPTLNDIRLVDELQRFLVDDGEYASALDLMVYGEGLQRIFFICLLFASAQNGVLLIDEFENAIHADLIEKFAPFVHGLSELFNVQVFLTSHSKECIDAFVLGTPSSKDLSCHALVTSADDPSHIEVREFSGGEFKQLVLAGNVDLRKAK</sequence>
<dbReference type="Pfam" id="PF13304">
    <property type="entry name" value="AAA_21"/>
    <property type="match status" value="1"/>
</dbReference>
<name>A0ABY0VR12_9PSED</name>
<dbReference type="SUPFAM" id="SSF52540">
    <property type="entry name" value="P-loop containing nucleoside triphosphate hydrolases"/>
    <property type="match status" value="1"/>
</dbReference>
<evidence type="ECO:0000259" key="1">
    <source>
        <dbReference type="Pfam" id="PF13304"/>
    </source>
</evidence>
<dbReference type="PANTHER" id="PTHR43581:SF4">
    <property type="entry name" value="ATP_GTP PHOSPHATASE"/>
    <property type="match status" value="1"/>
</dbReference>